<reference evidence="1 2" key="1">
    <citation type="submission" date="2016-07" db="EMBL/GenBank/DDBJ databases">
        <title>Genomic analysis of zinc-resistant bacterium Mucilaginibacter pedocola TBZ30.</title>
        <authorList>
            <person name="Huang J."/>
            <person name="Tang J."/>
        </authorList>
    </citation>
    <scope>NUCLEOTIDE SEQUENCE [LARGE SCALE GENOMIC DNA]</scope>
    <source>
        <strain evidence="1 2">TBZ30</strain>
    </source>
</reference>
<comment type="caution">
    <text evidence="1">The sequence shown here is derived from an EMBL/GenBank/DDBJ whole genome shotgun (WGS) entry which is preliminary data.</text>
</comment>
<proteinExistence type="predicted"/>
<dbReference type="AlphaFoldDB" id="A0A1S9PK66"/>
<evidence type="ECO:0000313" key="1">
    <source>
        <dbReference type="EMBL" id="OOQ61356.1"/>
    </source>
</evidence>
<accession>A0A1S9PK66</accession>
<organism evidence="1 2">
    <name type="scientific">Mucilaginibacter pedocola</name>
    <dbReference type="NCBI Taxonomy" id="1792845"/>
    <lineage>
        <taxon>Bacteria</taxon>
        <taxon>Pseudomonadati</taxon>
        <taxon>Bacteroidota</taxon>
        <taxon>Sphingobacteriia</taxon>
        <taxon>Sphingobacteriales</taxon>
        <taxon>Sphingobacteriaceae</taxon>
        <taxon>Mucilaginibacter</taxon>
    </lineage>
</organism>
<keyword evidence="2" id="KW-1185">Reference proteome</keyword>
<name>A0A1S9PK66_9SPHI</name>
<evidence type="ECO:0000313" key="2">
    <source>
        <dbReference type="Proteomes" id="UP000189739"/>
    </source>
</evidence>
<sequence length="155" mass="17760">MTLDNVLKLAQLIITPLSLVLAYSAFRIQNKVLKSQLTARELENKKFLLSIRPEFIMDIRPYNKDPHEVFVILKKNVALNLKPYKIIDGVKVYSQFETPYFAVDQPIRIFSGPWSNEGLQINFGVEFTDEIGTAYYQIATGDVRSCNISPPMILF</sequence>
<dbReference type="EMBL" id="MBTF01000002">
    <property type="protein sequence ID" value="OOQ61356.1"/>
    <property type="molecule type" value="Genomic_DNA"/>
</dbReference>
<protein>
    <submittedName>
        <fullName evidence="1">Uncharacterized protein</fullName>
    </submittedName>
</protein>
<dbReference type="RefSeq" id="WP_078346639.1">
    <property type="nucleotide sequence ID" value="NZ_MBTF01000002.1"/>
</dbReference>
<gene>
    <name evidence="1" type="ORF">BC343_20465</name>
</gene>
<dbReference type="Proteomes" id="UP000189739">
    <property type="component" value="Unassembled WGS sequence"/>
</dbReference>